<dbReference type="Proteomes" id="UP000800235">
    <property type="component" value="Unassembled WGS sequence"/>
</dbReference>
<accession>A0A9P4TV52</accession>
<keyword evidence="4" id="KW-1185">Reference proteome</keyword>
<organism evidence="3 4">
    <name type="scientific">Tothia fuscella</name>
    <dbReference type="NCBI Taxonomy" id="1048955"/>
    <lineage>
        <taxon>Eukaryota</taxon>
        <taxon>Fungi</taxon>
        <taxon>Dikarya</taxon>
        <taxon>Ascomycota</taxon>
        <taxon>Pezizomycotina</taxon>
        <taxon>Dothideomycetes</taxon>
        <taxon>Pleosporomycetidae</taxon>
        <taxon>Venturiales</taxon>
        <taxon>Cylindrosympodiaceae</taxon>
        <taxon>Tothia</taxon>
    </lineage>
</organism>
<dbReference type="InterPro" id="IPR029058">
    <property type="entry name" value="AB_hydrolase_fold"/>
</dbReference>
<evidence type="ECO:0000313" key="3">
    <source>
        <dbReference type="EMBL" id="KAF2423491.1"/>
    </source>
</evidence>
<evidence type="ECO:0000256" key="1">
    <source>
        <dbReference type="SAM" id="MobiDB-lite"/>
    </source>
</evidence>
<evidence type="ECO:0000256" key="2">
    <source>
        <dbReference type="SAM" id="SignalP"/>
    </source>
</evidence>
<comment type="caution">
    <text evidence="3">The sequence shown here is derived from an EMBL/GenBank/DDBJ whole genome shotgun (WGS) entry which is preliminary data.</text>
</comment>
<keyword evidence="2" id="KW-0732">Signal</keyword>
<dbReference type="EMBL" id="MU007081">
    <property type="protein sequence ID" value="KAF2423491.1"/>
    <property type="molecule type" value="Genomic_DNA"/>
</dbReference>
<dbReference type="AlphaFoldDB" id="A0A9P4TV52"/>
<evidence type="ECO:0000313" key="4">
    <source>
        <dbReference type="Proteomes" id="UP000800235"/>
    </source>
</evidence>
<dbReference type="SUPFAM" id="SSF53474">
    <property type="entry name" value="alpha/beta-Hydrolases"/>
    <property type="match status" value="1"/>
</dbReference>
<dbReference type="PANTHER" id="PTHR33428">
    <property type="entry name" value="CHLOROPHYLLASE-2, CHLOROPLASTIC"/>
    <property type="match status" value="1"/>
</dbReference>
<sequence length="339" mass="35011">MPQISTLVSVLAVLPLILAQGSPPSLPAKGENGEIGGIFGMGQMRAPPKLGGPGLTAQGPEFPKPGPRTTNGGSGPYKAAFSLDPSLLNHTIYAPKAAPPASVKLPVLVFGNGGCMNTGTMFEDFLTEIASYGYLVIANGPPGRNSSTSGSGATNPLAGLMSAMGAGQSRPIQLTQSVDWVTKGGPDVTKYGNVDTAHIAAAGQSCGGLEAYSASYHDDRIKLTILFNSGVIAEEKTYLLKELKAPVGYFLGGPLDIAYPNGERDYPLLPAGLPAMKASLDTGHMGTYGSTGGGKFGKAAVAFLEWQFRGDARAKAKFTDPASEGSLVKDNWNVTTKGF</sequence>
<gene>
    <name evidence="3" type="ORF">EJ08DRAFT_701142</name>
</gene>
<name>A0A9P4TV52_9PEZI</name>
<reference evidence="3" key="1">
    <citation type="journal article" date="2020" name="Stud. Mycol.">
        <title>101 Dothideomycetes genomes: a test case for predicting lifestyles and emergence of pathogens.</title>
        <authorList>
            <person name="Haridas S."/>
            <person name="Albert R."/>
            <person name="Binder M."/>
            <person name="Bloem J."/>
            <person name="Labutti K."/>
            <person name="Salamov A."/>
            <person name="Andreopoulos B."/>
            <person name="Baker S."/>
            <person name="Barry K."/>
            <person name="Bills G."/>
            <person name="Bluhm B."/>
            <person name="Cannon C."/>
            <person name="Castanera R."/>
            <person name="Culley D."/>
            <person name="Daum C."/>
            <person name="Ezra D."/>
            <person name="Gonzalez J."/>
            <person name="Henrissat B."/>
            <person name="Kuo A."/>
            <person name="Liang C."/>
            <person name="Lipzen A."/>
            <person name="Lutzoni F."/>
            <person name="Magnuson J."/>
            <person name="Mondo S."/>
            <person name="Nolan M."/>
            <person name="Ohm R."/>
            <person name="Pangilinan J."/>
            <person name="Park H.-J."/>
            <person name="Ramirez L."/>
            <person name="Alfaro M."/>
            <person name="Sun H."/>
            <person name="Tritt A."/>
            <person name="Yoshinaga Y."/>
            <person name="Zwiers L.-H."/>
            <person name="Turgeon B."/>
            <person name="Goodwin S."/>
            <person name="Spatafora J."/>
            <person name="Crous P."/>
            <person name="Grigoriev I."/>
        </authorList>
    </citation>
    <scope>NUCLEOTIDE SEQUENCE</scope>
    <source>
        <strain evidence="3">CBS 130266</strain>
    </source>
</reference>
<feature type="chain" id="PRO_5040411551" description="Alpha/beta hydrolase" evidence="2">
    <location>
        <begin position="20"/>
        <end position="339"/>
    </location>
</feature>
<feature type="region of interest" description="Disordered" evidence="1">
    <location>
        <begin position="49"/>
        <end position="75"/>
    </location>
</feature>
<dbReference type="OrthoDB" id="3506780at2759"/>
<dbReference type="Gene3D" id="3.40.50.1820">
    <property type="entry name" value="alpha/beta hydrolase"/>
    <property type="match status" value="1"/>
</dbReference>
<evidence type="ECO:0008006" key="5">
    <source>
        <dbReference type="Google" id="ProtNLM"/>
    </source>
</evidence>
<dbReference type="PANTHER" id="PTHR33428:SF14">
    <property type="entry name" value="CARBOXYLESTERASE TYPE B DOMAIN-CONTAINING PROTEIN"/>
    <property type="match status" value="1"/>
</dbReference>
<proteinExistence type="predicted"/>
<protein>
    <recommendedName>
        <fullName evidence="5">Alpha/beta hydrolase</fullName>
    </recommendedName>
</protein>
<feature type="signal peptide" evidence="2">
    <location>
        <begin position="1"/>
        <end position="19"/>
    </location>
</feature>